<dbReference type="OrthoDB" id="9795554at2"/>
<dbReference type="GO" id="GO:0016787">
    <property type="term" value="F:hydrolase activity"/>
    <property type="evidence" value="ECO:0007669"/>
    <property type="project" value="UniProtKB-KW"/>
</dbReference>
<proteinExistence type="predicted"/>
<name>A0A3N1XNL5_9FIRM</name>
<protein>
    <submittedName>
        <fullName evidence="3">Carbohydrate esterase-like sialic acid-specific acetylesterase</fullName>
    </submittedName>
</protein>
<comment type="caution">
    <text evidence="3">The sequence shown here is derived from an EMBL/GenBank/DDBJ whole genome shotgun (WGS) entry which is preliminary data.</text>
</comment>
<evidence type="ECO:0000313" key="4">
    <source>
        <dbReference type="Proteomes" id="UP000273083"/>
    </source>
</evidence>
<gene>
    <name evidence="3" type="ORF">EDD66_105215</name>
</gene>
<dbReference type="Proteomes" id="UP000273083">
    <property type="component" value="Unassembled WGS sequence"/>
</dbReference>
<dbReference type="Pfam" id="PF03629">
    <property type="entry name" value="SASA"/>
    <property type="match status" value="1"/>
</dbReference>
<dbReference type="SUPFAM" id="SSF52266">
    <property type="entry name" value="SGNH hydrolase"/>
    <property type="match status" value="1"/>
</dbReference>
<accession>A0A3N1XNL5</accession>
<keyword evidence="1" id="KW-0378">Hydrolase</keyword>
<organism evidence="3 4">
    <name type="scientific">Mobilisporobacter senegalensis</name>
    <dbReference type="NCBI Taxonomy" id="1329262"/>
    <lineage>
        <taxon>Bacteria</taxon>
        <taxon>Bacillati</taxon>
        <taxon>Bacillota</taxon>
        <taxon>Clostridia</taxon>
        <taxon>Lachnospirales</taxon>
        <taxon>Lachnospiraceae</taxon>
        <taxon>Mobilisporobacter</taxon>
    </lineage>
</organism>
<dbReference type="EMBL" id="RJVG01000005">
    <property type="protein sequence ID" value="ROR28274.1"/>
    <property type="molecule type" value="Genomic_DNA"/>
</dbReference>
<evidence type="ECO:0000313" key="3">
    <source>
        <dbReference type="EMBL" id="ROR28274.1"/>
    </source>
</evidence>
<reference evidence="3 4" key="1">
    <citation type="submission" date="2018-11" db="EMBL/GenBank/DDBJ databases">
        <title>Genomic Encyclopedia of Type Strains, Phase IV (KMG-IV): sequencing the most valuable type-strain genomes for metagenomic binning, comparative biology and taxonomic classification.</title>
        <authorList>
            <person name="Goeker M."/>
        </authorList>
    </citation>
    <scope>NUCLEOTIDE SEQUENCE [LARGE SCALE GENOMIC DNA]</scope>
    <source>
        <strain evidence="3 4">DSM 26537</strain>
    </source>
</reference>
<dbReference type="Gene3D" id="3.40.50.1110">
    <property type="entry name" value="SGNH hydrolase"/>
    <property type="match status" value="1"/>
</dbReference>
<sequence length="330" mass="37062">MEPRCTIITSPLCDSVYQRNQDNIAIIPIVVLYTRPVNKIKIKAFRPDYDSDWVELILNYSTAKGNISVPAGDWYRIHMQAFDENGGIVEEDTSIQVGVGEVFVTCGQSNSLNFGDTLTKSQSLDVVSFHPENHTWQLCADPQPTEYGPEVDMGNGGSIWPTVGDFLAKELHMPVGFYSTGWGGAGISEFGSDMVKYRRLLNALEFFGDNGLRAVLWHQGETDAIYNPDTQYYKNLLTDLIYRSRKDAGWEVSWVIAQAAYHPKAAREDEKLIRIAQEMCCNGKDILPGPNSDTLQGDYRILNSAHFTLKGLKAHGMLWAAELKKLFYFV</sequence>
<feature type="domain" description="Sialate O-acetylesterase" evidence="2">
    <location>
        <begin position="101"/>
        <end position="277"/>
    </location>
</feature>
<keyword evidence="4" id="KW-1185">Reference proteome</keyword>
<dbReference type="InterPro" id="IPR036514">
    <property type="entry name" value="SGNH_hydro_sf"/>
</dbReference>
<dbReference type="InterPro" id="IPR005181">
    <property type="entry name" value="SASA"/>
</dbReference>
<dbReference type="RefSeq" id="WP_123609447.1">
    <property type="nucleotide sequence ID" value="NZ_RJVG01000005.1"/>
</dbReference>
<evidence type="ECO:0000256" key="1">
    <source>
        <dbReference type="ARBA" id="ARBA00022801"/>
    </source>
</evidence>
<dbReference type="AlphaFoldDB" id="A0A3N1XNL5"/>
<evidence type="ECO:0000259" key="2">
    <source>
        <dbReference type="Pfam" id="PF03629"/>
    </source>
</evidence>